<gene>
    <name evidence="2" type="ORF">GQS65_07060</name>
</gene>
<dbReference type="Pfam" id="PF18754">
    <property type="entry name" value="Nmad3"/>
    <property type="match status" value="1"/>
</dbReference>
<evidence type="ECO:0000259" key="1">
    <source>
        <dbReference type="Pfam" id="PF18754"/>
    </source>
</evidence>
<keyword evidence="3" id="KW-1185">Reference proteome</keyword>
<reference evidence="2 3" key="1">
    <citation type="submission" date="2019-12" db="EMBL/GenBank/DDBJ databases">
        <title>Halocatena pleomorpha gen. nov. sp. nov., an extremely halophilic archaeon of family Halobacteriaceae isolated from saltpan soil.</title>
        <authorList>
            <person name="Pal Y."/>
            <person name="Verma A."/>
            <person name="Krishnamurthi S."/>
            <person name="Kumar P."/>
        </authorList>
    </citation>
    <scope>NUCLEOTIDE SEQUENCE [LARGE SCALE GENOMIC DNA]</scope>
    <source>
        <strain evidence="2 3">JCM 16495</strain>
    </source>
</reference>
<name>A0A6B0GI08_9EURY</name>
<feature type="domain" description="Nucleotide modification associated" evidence="1">
    <location>
        <begin position="12"/>
        <end position="231"/>
    </location>
</feature>
<evidence type="ECO:0000313" key="3">
    <source>
        <dbReference type="Proteomes" id="UP000451471"/>
    </source>
</evidence>
<dbReference type="InterPro" id="IPR041135">
    <property type="entry name" value="Nmad3"/>
</dbReference>
<dbReference type="RefSeq" id="WP_158203961.1">
    <property type="nucleotide sequence ID" value="NZ_WSZK01000015.1"/>
</dbReference>
<dbReference type="EMBL" id="WSZK01000015">
    <property type="protein sequence ID" value="MWG34250.1"/>
    <property type="molecule type" value="Genomic_DNA"/>
</dbReference>
<sequence>MSDESPADRDRRAVAINVAANTNQPGFRGPVFPDGTFEYVPIPETKPTREAVPTYADLDVETDVSSVADTPMHFDPEFPEAGGERYTYGDEHGVKARPLSELRRGDWLFFYATLSQQGDPAWWQSPRWGAYLVGAMCLARDAVTGEEYRGMAETERAPFRTNAHVRREQFDADVLILGDEERSRLFDRAVPLSGQDAGTDANRLVTDLSSDSGKGPWWRRPMRFDASETDELRRIVGERDLDSCF</sequence>
<proteinExistence type="predicted"/>
<dbReference type="Proteomes" id="UP000451471">
    <property type="component" value="Unassembled WGS sequence"/>
</dbReference>
<dbReference type="AlphaFoldDB" id="A0A6B0GI08"/>
<evidence type="ECO:0000313" key="2">
    <source>
        <dbReference type="EMBL" id="MWG34250.1"/>
    </source>
</evidence>
<accession>A0A6B0GI08</accession>
<comment type="caution">
    <text evidence="2">The sequence shown here is derived from an EMBL/GenBank/DDBJ whole genome shotgun (WGS) entry which is preliminary data.</text>
</comment>
<protein>
    <recommendedName>
        <fullName evidence="1">Nucleotide modification associated domain-containing protein</fullName>
    </recommendedName>
</protein>
<dbReference type="OrthoDB" id="211258at2157"/>
<organism evidence="2 3">
    <name type="scientific">Halomarina oriensis</name>
    <dbReference type="NCBI Taxonomy" id="671145"/>
    <lineage>
        <taxon>Archaea</taxon>
        <taxon>Methanobacteriati</taxon>
        <taxon>Methanobacteriota</taxon>
        <taxon>Stenosarchaea group</taxon>
        <taxon>Halobacteria</taxon>
        <taxon>Halobacteriales</taxon>
        <taxon>Natronomonadaceae</taxon>
        <taxon>Halomarina</taxon>
    </lineage>
</organism>